<evidence type="ECO:0000256" key="4">
    <source>
        <dbReference type="ARBA" id="ARBA00022664"/>
    </source>
</evidence>
<evidence type="ECO:0000259" key="14">
    <source>
        <dbReference type="Pfam" id="PF23233"/>
    </source>
</evidence>
<dbReference type="EMBL" id="JAWPEI010000001">
    <property type="protein sequence ID" value="KAK4738262.1"/>
    <property type="molecule type" value="Genomic_DNA"/>
</dbReference>
<evidence type="ECO:0000256" key="9">
    <source>
        <dbReference type="ARBA" id="ARBA00039472"/>
    </source>
</evidence>
<keyword evidence="4" id="KW-0507">mRNA processing</keyword>
<evidence type="ECO:0000313" key="15">
    <source>
        <dbReference type="EMBL" id="KAK4738262.1"/>
    </source>
</evidence>
<dbReference type="PANTHER" id="PTHR11246">
    <property type="entry name" value="PRE-MRNA SPLICING FACTOR"/>
    <property type="match status" value="1"/>
</dbReference>
<evidence type="ECO:0000256" key="6">
    <source>
        <dbReference type="ARBA" id="ARBA00022737"/>
    </source>
</evidence>
<organism evidence="15 16">
    <name type="scientific">Solanum pinnatisectum</name>
    <name type="common">tansyleaf nightshade</name>
    <dbReference type="NCBI Taxonomy" id="50273"/>
    <lineage>
        <taxon>Eukaryota</taxon>
        <taxon>Viridiplantae</taxon>
        <taxon>Streptophyta</taxon>
        <taxon>Embryophyta</taxon>
        <taxon>Tracheophyta</taxon>
        <taxon>Spermatophyta</taxon>
        <taxon>Magnoliopsida</taxon>
        <taxon>eudicotyledons</taxon>
        <taxon>Gunneridae</taxon>
        <taxon>Pentapetalae</taxon>
        <taxon>asterids</taxon>
        <taxon>lamiids</taxon>
        <taxon>Solanales</taxon>
        <taxon>Solanaceae</taxon>
        <taxon>Solanoideae</taxon>
        <taxon>Solaneae</taxon>
        <taxon>Solanum</taxon>
    </lineage>
</organism>
<evidence type="ECO:0000259" key="12">
    <source>
        <dbReference type="Pfam" id="PF23220"/>
    </source>
</evidence>
<dbReference type="GO" id="GO:0000974">
    <property type="term" value="C:Prp19 complex"/>
    <property type="evidence" value="ECO:0007669"/>
    <property type="project" value="TreeGrafter"/>
</dbReference>
<dbReference type="GO" id="GO:0071014">
    <property type="term" value="C:post-mRNA release spliceosomal complex"/>
    <property type="evidence" value="ECO:0007669"/>
    <property type="project" value="TreeGrafter"/>
</dbReference>
<dbReference type="InterPro" id="IPR055430">
    <property type="entry name" value="HAT_Syf1_CNRKL1_C"/>
</dbReference>
<feature type="region of interest" description="Disordered" evidence="11">
    <location>
        <begin position="306"/>
        <end position="331"/>
    </location>
</feature>
<dbReference type="PANTHER" id="PTHR11246:SF5">
    <property type="entry name" value="PRE-MRNA-SPLICING FACTOR SYF1"/>
    <property type="match status" value="1"/>
</dbReference>
<keyword evidence="5" id="KW-0747">Spliceosome</keyword>
<sequence>MSIPRELYPTEDDLPYEEEILRNPFSLKQWWRYLVARADAPFTKRRVLYERALQALPGSYKIWHAYLRERLELVRNLPINHSLYQALNNTFERALVTMHKMPRIWIMYLVSLTQQKLVTRTRRTFDRALCALPVTQHDRIWEHYLVFVSQRGIPIETSLRVYRRYLKYDPSHIEDLLEFLLNSELWQEAAERLAGVLNDDRFYSIKGKTKHRLWLELCDLLTQHATEISGLNVDAIIRGGIKKFTDEVGRLWTSLADYYIRRKLVEKARDIFEEGMTTVVTVRDFSVIFDAYSQFEESMLALKMEEMSDSEVEDEGSNGEVGAEEDVDEEDDRLNVAKLEKKLKEFWLNDDKDIDLRLARLEHLMDRRPELANSVLLRQNPHNVEQWHRRVKLFEGNPTKQILTFTEAVRTIDPMKAVGKPHTLWVAFAKLYENHKDIANARVIFDKAVQVNYKTVDHLASVWCEWAEMELRHRNFKGALELMRRATAEPTVEVKRRVAADGNEPVQIKLHKSLRLWLLFVDLEESLGSLESTRVVYERILDLRIATPQIIINYAVLLEDHKYFEDAFKVYERGVKIFKYPHVKDIWVTYLSKFVKRYGKSKLERARELFEHAVEQTPADAVKPLYLQYAKLEEDYGLAKRAMRVYDQATKAVPANEKLSMYEIYIARAAEIFGVPRTREIYEQAIESGLPDKDVKVMCLKYAELEKSLGEIDRARALYKHSSQFADPRSDPDFWNKWHEFEVQHGNEDTFREMLRVKRSVSASYSQTHFILPEYLMQKDQMQTLEEAKDVLKKAGVADDEMAALERQLAPPENDTKSKEQSRVVGFVSAGVVESNGQKVTANNEDIELPEESDSEEDDDKVEIALKEVPDAVFGGLIRKRDEGDEAEDNSTAKNKDSDGPLGALERIKRRKQQAS</sequence>
<dbReference type="InterPro" id="IPR056350">
    <property type="entry name" value="HAT_Syf1_central"/>
</dbReference>
<evidence type="ECO:0000313" key="16">
    <source>
        <dbReference type="Proteomes" id="UP001311915"/>
    </source>
</evidence>
<dbReference type="Pfam" id="PF23231">
    <property type="entry name" value="HAT_Syf1_CNRKL1_C"/>
    <property type="match status" value="1"/>
</dbReference>
<dbReference type="Gene3D" id="1.25.40.10">
    <property type="entry name" value="Tetratricopeptide repeat domain"/>
    <property type="match status" value="5"/>
</dbReference>
<evidence type="ECO:0000256" key="8">
    <source>
        <dbReference type="ARBA" id="ARBA00023242"/>
    </source>
</evidence>
<comment type="subcellular location">
    <subcellularLocation>
        <location evidence="1">Nucleus</location>
    </subcellularLocation>
</comment>
<evidence type="ECO:0000256" key="1">
    <source>
        <dbReference type="ARBA" id="ARBA00004123"/>
    </source>
</evidence>
<feature type="domain" description="Pre-mRNA-splicing factor Syf1-like N-terminal HAT-repeats" evidence="14">
    <location>
        <begin position="12"/>
        <end position="170"/>
    </location>
</feature>
<protein>
    <recommendedName>
        <fullName evidence="9">Pre-mRNA-splicing factor SYF1</fullName>
    </recommendedName>
    <alternativeName>
        <fullName evidence="10">Pre-mRNA-splicing factor syf1</fullName>
    </alternativeName>
</protein>
<comment type="subunit">
    <text evidence="3">Associated with the spliceosome.</text>
</comment>
<name>A0AAV9MJN2_9SOLN</name>
<feature type="domain" description="Pre-mRNA-splicing factor SYF1 central HAT repeats" evidence="12">
    <location>
        <begin position="173"/>
        <end position="412"/>
    </location>
</feature>
<keyword evidence="6" id="KW-0677">Repeat</keyword>
<dbReference type="AlphaFoldDB" id="A0AAV9MJN2"/>
<comment type="similarity">
    <text evidence="2">Belongs to the crooked-neck family.</text>
</comment>
<dbReference type="InterPro" id="IPR055433">
    <property type="entry name" value="HAT_Syf1-like_N"/>
</dbReference>
<comment type="caution">
    <text evidence="15">The sequence shown here is derived from an EMBL/GenBank/DDBJ whole genome shotgun (WGS) entry which is preliminary data.</text>
</comment>
<dbReference type="InterPro" id="IPR011990">
    <property type="entry name" value="TPR-like_helical_dom_sf"/>
</dbReference>
<dbReference type="FunFam" id="1.25.40.10:FF:000182">
    <property type="entry name" value="Pre-mRNA-splicing factor SYF1"/>
    <property type="match status" value="1"/>
</dbReference>
<evidence type="ECO:0000256" key="3">
    <source>
        <dbReference type="ARBA" id="ARBA00011524"/>
    </source>
</evidence>
<dbReference type="GO" id="GO:0000349">
    <property type="term" value="P:generation of catalytic spliceosome for first transesterification step"/>
    <property type="evidence" value="ECO:0007669"/>
    <property type="project" value="TreeGrafter"/>
</dbReference>
<keyword evidence="16" id="KW-1185">Reference proteome</keyword>
<dbReference type="Pfam" id="PF23220">
    <property type="entry name" value="HAT_Syf1_M"/>
    <property type="match status" value="1"/>
</dbReference>
<accession>A0AAV9MJN2</accession>
<keyword evidence="8" id="KW-0539">Nucleus</keyword>
<feature type="domain" description="Pre-mRNA-splicing factor Syf1/CRNKL1-like C-terminal HAT-repeats" evidence="13">
    <location>
        <begin position="414"/>
        <end position="808"/>
    </location>
</feature>
<dbReference type="SUPFAM" id="SSF48452">
    <property type="entry name" value="TPR-like"/>
    <property type="match status" value="5"/>
</dbReference>
<proteinExistence type="inferred from homology"/>
<dbReference type="FunFam" id="1.25.40.10:FF:000390">
    <property type="entry name" value="Tetratricopeptide repeat (TPR)-like superfamily protein"/>
    <property type="match status" value="1"/>
</dbReference>
<feature type="compositionally biased region" description="Acidic residues" evidence="11">
    <location>
        <begin position="307"/>
        <end position="331"/>
    </location>
</feature>
<evidence type="ECO:0000259" key="13">
    <source>
        <dbReference type="Pfam" id="PF23231"/>
    </source>
</evidence>
<dbReference type="Proteomes" id="UP001311915">
    <property type="component" value="Unassembled WGS sequence"/>
</dbReference>
<dbReference type="FunFam" id="1.25.40.10:FF:000411">
    <property type="entry name" value="pre-mRNA-splicing factor SYF1"/>
    <property type="match status" value="1"/>
</dbReference>
<evidence type="ECO:0000256" key="5">
    <source>
        <dbReference type="ARBA" id="ARBA00022728"/>
    </source>
</evidence>
<evidence type="ECO:0000256" key="10">
    <source>
        <dbReference type="ARBA" id="ARBA00067212"/>
    </source>
</evidence>
<feature type="compositionally biased region" description="Acidic residues" evidence="11">
    <location>
        <begin position="845"/>
        <end position="861"/>
    </location>
</feature>
<dbReference type="Pfam" id="PF23233">
    <property type="entry name" value="HAT_Syf1_CNRKL1_N"/>
    <property type="match status" value="1"/>
</dbReference>
<dbReference type="GO" id="GO:0071007">
    <property type="term" value="C:U2-type catalytic step 2 spliceosome"/>
    <property type="evidence" value="ECO:0007669"/>
    <property type="project" value="TreeGrafter"/>
</dbReference>
<dbReference type="InterPro" id="IPR003107">
    <property type="entry name" value="HAT"/>
</dbReference>
<evidence type="ECO:0000256" key="11">
    <source>
        <dbReference type="SAM" id="MobiDB-lite"/>
    </source>
</evidence>
<dbReference type="FunFam" id="1.25.40.10:FF:000038">
    <property type="entry name" value="Putative pre-mRNA-splicing factor SYF1"/>
    <property type="match status" value="1"/>
</dbReference>
<feature type="region of interest" description="Disordered" evidence="11">
    <location>
        <begin position="836"/>
        <end position="916"/>
    </location>
</feature>
<reference evidence="15 16" key="1">
    <citation type="submission" date="2023-10" db="EMBL/GenBank/DDBJ databases">
        <title>Genome-Wide Identification Analysis in wild type Solanum Pinnatisectum Reveals Some Genes Defensing Phytophthora Infestans.</title>
        <authorList>
            <person name="Sun C."/>
        </authorList>
    </citation>
    <scope>NUCLEOTIDE SEQUENCE [LARGE SCALE GENOMIC DNA]</scope>
    <source>
        <strain evidence="15">LQN</strain>
        <tissue evidence="15">Leaf</tissue>
    </source>
</reference>
<dbReference type="SMART" id="SM00386">
    <property type="entry name" value="HAT"/>
    <property type="match status" value="10"/>
</dbReference>
<keyword evidence="7" id="KW-0508">mRNA splicing</keyword>
<dbReference type="FunFam" id="1.25.40.10:FF:000023">
    <property type="entry name" value="Pre-mRNA-splicing factor SYF1"/>
    <property type="match status" value="1"/>
</dbReference>
<evidence type="ECO:0000256" key="7">
    <source>
        <dbReference type="ARBA" id="ARBA00023187"/>
    </source>
</evidence>
<evidence type="ECO:0000256" key="2">
    <source>
        <dbReference type="ARBA" id="ARBA00008644"/>
    </source>
</evidence>
<dbReference type="InterPro" id="IPR045075">
    <property type="entry name" value="Syf1-like"/>
</dbReference>
<gene>
    <name evidence="15" type="ORF">R3W88_001959</name>
</gene>